<dbReference type="AlphaFoldDB" id="A0A557QID4"/>
<sequence>MFSAIGQYLSSDAFAQQAREKPSDFTRTRRLPLAHIVAFLLNAPRAGLQSELDAFFDHSLQAPLGRPPTKSALCQARRHLRPQAMRQLLGHSAQVFVEHSKAPLWHGLRVLALDSTTLRVPNVPESVEHFGGMLTSCGKFRPLARASALLDVARDAFVDARLGGFADDDRTLAADHLEALGTGDLLVMDRGYPSRQWLTQLCAKGVAFCARIGHPWAQVKRFARSDQHDAVVDLGTTKAPLPLRLLRVVLPNGATLMLVTNLFDNSFTGPQFASLYRSRWRIEEAFKRIKARLQVENWSGVLPHTVEQDFYASLVRHNCAAVMAMAVRPEENGLEPPAPDAKGWRSRINRTLVLKSLRHFLPRLLLSLDPHTLLLHLIERLRAPSAIERTRPDRRAPRNKGVRIAGFHFAYKAA</sequence>
<evidence type="ECO:0000256" key="1">
    <source>
        <dbReference type="ARBA" id="ARBA00010075"/>
    </source>
</evidence>
<dbReference type="PANTHER" id="PTHR33258:SF1">
    <property type="entry name" value="TRANSPOSASE INSL FOR INSERTION SEQUENCE ELEMENT IS186A-RELATED"/>
    <property type="match status" value="1"/>
</dbReference>
<dbReference type="EMBL" id="VMNK01000016">
    <property type="protein sequence ID" value="TVO52663.1"/>
    <property type="molecule type" value="Genomic_DNA"/>
</dbReference>
<dbReference type="NCBIfam" id="NF033592">
    <property type="entry name" value="transpos_IS4_1"/>
    <property type="match status" value="1"/>
</dbReference>
<reference evidence="6 7" key="1">
    <citation type="submission" date="2019-07" db="EMBL/GenBank/DDBJ databases">
        <title>The pathways for chlorine oxyanion respiration interact through the shared metabolite chlorate.</title>
        <authorList>
            <person name="Barnum T.P."/>
            <person name="Cheng Y."/>
            <person name="Hill K.A."/>
            <person name="Lucas L.N."/>
            <person name="Carlson H.K."/>
            <person name="Coates J.D."/>
        </authorList>
    </citation>
    <scope>NUCLEOTIDE SEQUENCE [LARGE SCALE GENOMIC DNA]</scope>
    <source>
        <strain evidence="6 7">SFB-3</strain>
    </source>
</reference>
<evidence type="ECO:0000313" key="6">
    <source>
        <dbReference type="EMBL" id="TVO52663.1"/>
    </source>
</evidence>
<evidence type="ECO:0000256" key="4">
    <source>
        <dbReference type="ARBA" id="ARBA00023172"/>
    </source>
</evidence>
<proteinExistence type="inferred from homology"/>
<evidence type="ECO:0000256" key="3">
    <source>
        <dbReference type="ARBA" id="ARBA00023125"/>
    </source>
</evidence>
<protein>
    <submittedName>
        <fullName evidence="6">IS4 family transposase</fullName>
    </submittedName>
</protein>
<evidence type="ECO:0000313" key="7">
    <source>
        <dbReference type="Proteomes" id="UP000319502"/>
    </source>
</evidence>
<comment type="similarity">
    <text evidence="1">Belongs to the transposase 11 family.</text>
</comment>
<comment type="caution">
    <text evidence="6">The sequence shown here is derived from an EMBL/GenBank/DDBJ whole genome shotgun (WGS) entry which is preliminary data.</text>
</comment>
<dbReference type="GO" id="GO:0006313">
    <property type="term" value="P:DNA transposition"/>
    <property type="evidence" value="ECO:0007669"/>
    <property type="project" value="InterPro"/>
</dbReference>
<dbReference type="InterPro" id="IPR002559">
    <property type="entry name" value="Transposase_11"/>
</dbReference>
<dbReference type="PANTHER" id="PTHR33258">
    <property type="entry name" value="TRANSPOSASE INSL FOR INSERTION SEQUENCE ELEMENT IS186A-RELATED"/>
    <property type="match status" value="1"/>
</dbReference>
<dbReference type="SUPFAM" id="SSF53098">
    <property type="entry name" value="Ribonuclease H-like"/>
    <property type="match status" value="1"/>
</dbReference>
<organism evidence="6 7">
    <name type="scientific">Denitromonas halophila</name>
    <dbReference type="NCBI Taxonomy" id="1629404"/>
    <lineage>
        <taxon>Bacteria</taxon>
        <taxon>Pseudomonadati</taxon>
        <taxon>Pseudomonadota</taxon>
        <taxon>Betaproteobacteria</taxon>
        <taxon>Rhodocyclales</taxon>
        <taxon>Zoogloeaceae</taxon>
        <taxon>Denitromonas</taxon>
    </lineage>
</organism>
<keyword evidence="3" id="KW-0238">DNA-binding</keyword>
<gene>
    <name evidence="6" type="ORF">FHP91_17155</name>
</gene>
<feature type="domain" description="Transposase IS4-like" evidence="5">
    <location>
        <begin position="106"/>
        <end position="313"/>
    </location>
</feature>
<keyword evidence="2" id="KW-0815">Transposition</keyword>
<dbReference type="GO" id="GO:0004803">
    <property type="term" value="F:transposase activity"/>
    <property type="evidence" value="ECO:0007669"/>
    <property type="project" value="InterPro"/>
</dbReference>
<evidence type="ECO:0000256" key="2">
    <source>
        <dbReference type="ARBA" id="ARBA00022578"/>
    </source>
</evidence>
<keyword evidence="4" id="KW-0233">DNA recombination</keyword>
<dbReference type="OrthoDB" id="9796012at2"/>
<dbReference type="Pfam" id="PF01609">
    <property type="entry name" value="DDE_Tnp_1"/>
    <property type="match status" value="1"/>
</dbReference>
<evidence type="ECO:0000259" key="5">
    <source>
        <dbReference type="Pfam" id="PF01609"/>
    </source>
</evidence>
<dbReference type="InterPro" id="IPR012337">
    <property type="entry name" value="RNaseH-like_sf"/>
</dbReference>
<dbReference type="GO" id="GO:0003677">
    <property type="term" value="F:DNA binding"/>
    <property type="evidence" value="ECO:0007669"/>
    <property type="project" value="UniProtKB-KW"/>
</dbReference>
<dbReference type="Gene3D" id="3.90.350.10">
    <property type="entry name" value="Transposase Inhibitor Protein From Tn5, Chain A, domain 1"/>
    <property type="match status" value="1"/>
</dbReference>
<dbReference type="Proteomes" id="UP000319502">
    <property type="component" value="Unassembled WGS sequence"/>
</dbReference>
<name>A0A557QID4_9RHOO</name>
<accession>A0A557QID4</accession>
<dbReference type="InterPro" id="IPR047952">
    <property type="entry name" value="Transpos_IS4"/>
</dbReference>
<keyword evidence="7" id="KW-1185">Reference proteome</keyword>